<keyword evidence="2" id="KW-1185">Reference proteome</keyword>
<dbReference type="Proteomes" id="UP000789920">
    <property type="component" value="Unassembled WGS sequence"/>
</dbReference>
<protein>
    <submittedName>
        <fullName evidence="1">16914_t:CDS:1</fullName>
    </submittedName>
</protein>
<gene>
    <name evidence="1" type="ORF">RPERSI_LOCUS33215</name>
</gene>
<evidence type="ECO:0000313" key="1">
    <source>
        <dbReference type="EMBL" id="CAG8844469.1"/>
    </source>
</evidence>
<feature type="non-terminal residue" evidence="1">
    <location>
        <position position="1"/>
    </location>
</feature>
<sequence>IFGFQNRFYKYEFKSPNKENQRDKEKIFYNFEETNNLHKRVSVTHWKAHSNYWHNISSKTENMISNKRQKPSYKVPRVELPLNSIVTEHLAAQLVDQEPEGCGAIMNQDVVYGH</sequence>
<reference evidence="1" key="1">
    <citation type="submission" date="2021-06" db="EMBL/GenBank/DDBJ databases">
        <authorList>
            <person name="Kallberg Y."/>
            <person name="Tangrot J."/>
            <person name="Rosling A."/>
        </authorList>
    </citation>
    <scope>NUCLEOTIDE SEQUENCE</scope>
    <source>
        <strain evidence="1">MA461A</strain>
    </source>
</reference>
<accession>A0ACA9SMZ2</accession>
<name>A0ACA9SMZ2_9GLOM</name>
<proteinExistence type="predicted"/>
<organism evidence="1 2">
    <name type="scientific">Racocetra persica</name>
    <dbReference type="NCBI Taxonomy" id="160502"/>
    <lineage>
        <taxon>Eukaryota</taxon>
        <taxon>Fungi</taxon>
        <taxon>Fungi incertae sedis</taxon>
        <taxon>Mucoromycota</taxon>
        <taxon>Glomeromycotina</taxon>
        <taxon>Glomeromycetes</taxon>
        <taxon>Diversisporales</taxon>
        <taxon>Gigasporaceae</taxon>
        <taxon>Racocetra</taxon>
    </lineage>
</organism>
<evidence type="ECO:0000313" key="2">
    <source>
        <dbReference type="Proteomes" id="UP000789920"/>
    </source>
</evidence>
<comment type="caution">
    <text evidence="1">The sequence shown here is derived from an EMBL/GenBank/DDBJ whole genome shotgun (WGS) entry which is preliminary data.</text>
</comment>
<dbReference type="EMBL" id="CAJVQC010142802">
    <property type="protein sequence ID" value="CAG8844469.1"/>
    <property type="molecule type" value="Genomic_DNA"/>
</dbReference>